<evidence type="ECO:0000313" key="2">
    <source>
        <dbReference type="Proteomes" id="UP001157502"/>
    </source>
</evidence>
<reference evidence="1" key="1">
    <citation type="submission" date="2021-05" db="EMBL/GenBank/DDBJ databases">
        <authorList>
            <person name="Pan Q."/>
            <person name="Jouanno E."/>
            <person name="Zahm M."/>
            <person name="Klopp C."/>
            <person name="Cabau C."/>
            <person name="Louis A."/>
            <person name="Berthelot C."/>
            <person name="Parey E."/>
            <person name="Roest Crollius H."/>
            <person name="Montfort J."/>
            <person name="Robinson-Rechavi M."/>
            <person name="Bouchez O."/>
            <person name="Lampietro C."/>
            <person name="Lopez Roques C."/>
            <person name="Donnadieu C."/>
            <person name="Postlethwait J."/>
            <person name="Bobe J."/>
            <person name="Dillon D."/>
            <person name="Chandos A."/>
            <person name="von Hippel F."/>
            <person name="Guiguen Y."/>
        </authorList>
    </citation>
    <scope>NUCLEOTIDE SEQUENCE</scope>
    <source>
        <strain evidence="1">YG-Jan2019</strain>
    </source>
</reference>
<sequence length="220" mass="23888">MKRSALEPPVSSKDRATGVVERKSKCQTFPACAVTFFLLFPHSGPAVARHVPETPDSLQKAQPLTALHCGLWWSTFVSDRGGLTTLPRVHETPKASPPWSPPRLPPQEHIRHSPALPCTQASPLSHPLTCPPVTPVQSFQGRISIPDHEPVLNVCPENRTQGRDKEAASERSTRGCRSGSPAAIEERGLFGMTKCPGYPVGMPTKTRGRDGCHVTKENLG</sequence>
<comment type="caution">
    <text evidence="1">The sequence shown here is derived from an EMBL/GenBank/DDBJ whole genome shotgun (WGS) entry which is preliminary data.</text>
</comment>
<organism evidence="1 2">
    <name type="scientific">Dallia pectoralis</name>
    <name type="common">Alaska blackfish</name>
    <dbReference type="NCBI Taxonomy" id="75939"/>
    <lineage>
        <taxon>Eukaryota</taxon>
        <taxon>Metazoa</taxon>
        <taxon>Chordata</taxon>
        <taxon>Craniata</taxon>
        <taxon>Vertebrata</taxon>
        <taxon>Euteleostomi</taxon>
        <taxon>Actinopterygii</taxon>
        <taxon>Neopterygii</taxon>
        <taxon>Teleostei</taxon>
        <taxon>Protacanthopterygii</taxon>
        <taxon>Esociformes</taxon>
        <taxon>Umbridae</taxon>
        <taxon>Dallia</taxon>
    </lineage>
</organism>
<gene>
    <name evidence="1" type="ORF">DPEC_G00272410</name>
</gene>
<protein>
    <submittedName>
        <fullName evidence="1">Uncharacterized protein</fullName>
    </submittedName>
</protein>
<name>A0ACC2FQD7_DALPE</name>
<dbReference type="Proteomes" id="UP001157502">
    <property type="component" value="Chromosome 24"/>
</dbReference>
<keyword evidence="2" id="KW-1185">Reference proteome</keyword>
<evidence type="ECO:0000313" key="1">
    <source>
        <dbReference type="EMBL" id="KAJ7993435.1"/>
    </source>
</evidence>
<accession>A0ACC2FQD7</accession>
<dbReference type="EMBL" id="CM055751">
    <property type="protein sequence ID" value="KAJ7993435.1"/>
    <property type="molecule type" value="Genomic_DNA"/>
</dbReference>
<proteinExistence type="predicted"/>